<keyword evidence="2" id="KW-1185">Reference proteome</keyword>
<proteinExistence type="predicted"/>
<evidence type="ECO:0000313" key="2">
    <source>
        <dbReference type="Proteomes" id="UP001212997"/>
    </source>
</evidence>
<organism evidence="1 2">
    <name type="scientific">Meripilus lineatus</name>
    <dbReference type="NCBI Taxonomy" id="2056292"/>
    <lineage>
        <taxon>Eukaryota</taxon>
        <taxon>Fungi</taxon>
        <taxon>Dikarya</taxon>
        <taxon>Basidiomycota</taxon>
        <taxon>Agaricomycotina</taxon>
        <taxon>Agaricomycetes</taxon>
        <taxon>Polyporales</taxon>
        <taxon>Meripilaceae</taxon>
        <taxon>Meripilus</taxon>
    </lineage>
</organism>
<name>A0AAD5V6E4_9APHY</name>
<dbReference type="Proteomes" id="UP001212997">
    <property type="component" value="Unassembled WGS sequence"/>
</dbReference>
<dbReference type="EMBL" id="JANAWD010000088">
    <property type="protein sequence ID" value="KAJ3487562.1"/>
    <property type="molecule type" value="Genomic_DNA"/>
</dbReference>
<accession>A0AAD5V6E4</accession>
<evidence type="ECO:0008006" key="3">
    <source>
        <dbReference type="Google" id="ProtNLM"/>
    </source>
</evidence>
<comment type="caution">
    <text evidence="1">The sequence shown here is derived from an EMBL/GenBank/DDBJ whole genome shotgun (WGS) entry which is preliminary data.</text>
</comment>
<reference evidence="1" key="1">
    <citation type="submission" date="2022-07" db="EMBL/GenBank/DDBJ databases">
        <title>Genome Sequence of Physisporinus lineatus.</title>
        <authorList>
            <person name="Buettner E."/>
        </authorList>
    </citation>
    <scope>NUCLEOTIDE SEQUENCE</scope>
    <source>
        <strain evidence="1">VT162</strain>
    </source>
</reference>
<protein>
    <recommendedName>
        <fullName evidence="3">F-box domain-containing protein</fullName>
    </recommendedName>
</protein>
<gene>
    <name evidence="1" type="ORF">NLI96_g3459</name>
</gene>
<dbReference type="Gene3D" id="3.80.10.10">
    <property type="entry name" value="Ribonuclease Inhibitor"/>
    <property type="match status" value="1"/>
</dbReference>
<evidence type="ECO:0000313" key="1">
    <source>
        <dbReference type="EMBL" id="KAJ3487562.1"/>
    </source>
</evidence>
<sequence length="519" mass="58564">MALTNHHFLEPAMNVLWATQEDIFNLLKCLPDEICHVTNDVGANRDTDSTTLSFSRDPDPLEWERVDFYARRIHHLHSICPQGTRLSSSVIEAITGHCNLEGTPHPFMPKLQSLKFAWDGQDGYSASLATILGGSQLLHLTFAVQEEELGVHPIIFGCIMRAFGMRSPQLGTVVLTFLSDPPNLVMENILLLLNPLQNLRTFECRSPLSTDTVQFLARLPYLTTLDVRLSRNLKDTTLTPDPTPDFFPNLQNVHIRAKEVRRGILLLDNIQSRALKKVNLTTSARALTLSDLKRYFRSLGSRKTVQKVIVQKFSGSTGRTFPEDPSTIRADTFAPLLRLRNITILAVSTGFAVDLDDGFIKNIADAWPSLHRISILSERPLPSKPKISLDGIFVIFQKCTSIYTIALTLDPSVPPSKASQEYLFSIRSKQSELGMGLHQISVRNSSLVEDQQSVAVFLHDMFPGCHLAVEDRKTDESEERRRIQSWEEVKVALRRLRQERKARMDLVRAMGEFVSWSPI</sequence>
<dbReference type="AlphaFoldDB" id="A0AAD5V6E4"/>
<dbReference type="InterPro" id="IPR032675">
    <property type="entry name" value="LRR_dom_sf"/>
</dbReference>